<dbReference type="InterPro" id="IPR040236">
    <property type="entry name" value="TMEM198"/>
</dbReference>
<feature type="transmembrane region" description="Helical" evidence="7">
    <location>
        <begin position="224"/>
        <end position="245"/>
    </location>
</feature>
<sequence length="296" mass="31654">MLILSTLISMMASAAPVSKAKGDDNDDELGDRILGPARDGPYNLSVQAGIAGALLIVAGILLCFFGYRLFHVTMFLIGWYLFANLSYIGMANGGVTSQTLLLVISIAVGIVGGLLFVCCSRLGVAVLGALALYSFGLWLLSWKSGGLLTTSTGRGILLGCLAVVGFLLGCFREKEVVIIGSAILGAFSITIGIDLFAQTGYTSEAESFINGRNTFESHFEDKSIAQYLLLGGFLLLTILGIVVQWRAFGRRTFRPAPAAHAPPAGASADPNVIYTEKPSRMGGWRSWFRRRPQPAY</sequence>
<comment type="similarity">
    <text evidence="2">Belongs to the TMEM198 family.</text>
</comment>
<feature type="transmembrane region" description="Helical" evidence="7">
    <location>
        <begin position="72"/>
        <end position="90"/>
    </location>
</feature>
<keyword evidence="11" id="KW-1185">Reference proteome</keyword>
<keyword evidence="4 7" id="KW-1133">Transmembrane helix</keyword>
<feature type="transmembrane region" description="Helical" evidence="7">
    <location>
        <begin position="124"/>
        <end position="141"/>
    </location>
</feature>
<evidence type="ECO:0000256" key="3">
    <source>
        <dbReference type="ARBA" id="ARBA00022692"/>
    </source>
</evidence>
<dbReference type="Proteomes" id="UP000807716">
    <property type="component" value="Unassembled WGS sequence"/>
</dbReference>
<dbReference type="EMBL" id="JAAAJB010000139">
    <property type="protein sequence ID" value="KAG0264474.1"/>
    <property type="molecule type" value="Genomic_DNA"/>
</dbReference>
<comment type="subcellular location">
    <subcellularLocation>
        <location evidence="1">Membrane</location>
        <topology evidence="1">Multi-pass membrane protein</topology>
    </subcellularLocation>
</comment>
<name>A0A9P6QF08_9FUNG</name>
<keyword evidence="3 7" id="KW-0812">Transmembrane</keyword>
<evidence type="ECO:0000313" key="11">
    <source>
        <dbReference type="Proteomes" id="UP000807716"/>
    </source>
</evidence>
<dbReference type="OrthoDB" id="102260at2759"/>
<accession>A0A9P6QF08</accession>
<dbReference type="PANTHER" id="PTHR31247:SF5">
    <property type="entry name" value="DUF4203 DOMAIN-CONTAINING PROTEIN"/>
    <property type="match status" value="1"/>
</dbReference>
<keyword evidence="8" id="KW-0732">Signal</keyword>
<feature type="domain" description="TM7S3/TM198-like" evidence="9">
    <location>
        <begin position="52"/>
        <end position="245"/>
    </location>
</feature>
<evidence type="ECO:0000259" key="9">
    <source>
        <dbReference type="Pfam" id="PF13886"/>
    </source>
</evidence>
<evidence type="ECO:0000256" key="7">
    <source>
        <dbReference type="SAM" id="Phobius"/>
    </source>
</evidence>
<proteinExistence type="inferred from homology"/>
<feature type="transmembrane region" description="Helical" evidence="7">
    <location>
        <begin position="176"/>
        <end position="197"/>
    </location>
</feature>
<organism evidence="10 11">
    <name type="scientific">Actinomortierella ambigua</name>
    <dbReference type="NCBI Taxonomy" id="1343610"/>
    <lineage>
        <taxon>Eukaryota</taxon>
        <taxon>Fungi</taxon>
        <taxon>Fungi incertae sedis</taxon>
        <taxon>Mucoromycota</taxon>
        <taxon>Mortierellomycotina</taxon>
        <taxon>Mortierellomycetes</taxon>
        <taxon>Mortierellales</taxon>
        <taxon>Mortierellaceae</taxon>
        <taxon>Actinomortierella</taxon>
    </lineage>
</organism>
<evidence type="ECO:0000256" key="6">
    <source>
        <dbReference type="ARBA" id="ARBA00049737"/>
    </source>
</evidence>
<comment type="caution">
    <text evidence="10">The sequence shown here is derived from an EMBL/GenBank/DDBJ whole genome shotgun (WGS) entry which is preliminary data.</text>
</comment>
<dbReference type="AlphaFoldDB" id="A0A9P6QF08"/>
<feature type="chain" id="PRO_5040206072" description="Transmembrane protein 198" evidence="8">
    <location>
        <begin position="23"/>
        <end position="296"/>
    </location>
</feature>
<evidence type="ECO:0000256" key="2">
    <source>
        <dbReference type="ARBA" id="ARBA00006244"/>
    </source>
</evidence>
<evidence type="ECO:0000256" key="1">
    <source>
        <dbReference type="ARBA" id="ARBA00004141"/>
    </source>
</evidence>
<keyword evidence="5 7" id="KW-0472">Membrane</keyword>
<evidence type="ECO:0000256" key="4">
    <source>
        <dbReference type="ARBA" id="ARBA00022989"/>
    </source>
</evidence>
<protein>
    <recommendedName>
        <fullName evidence="6">Transmembrane protein 198</fullName>
    </recommendedName>
</protein>
<feature type="signal peptide" evidence="8">
    <location>
        <begin position="1"/>
        <end position="22"/>
    </location>
</feature>
<feature type="transmembrane region" description="Helical" evidence="7">
    <location>
        <begin position="153"/>
        <end position="171"/>
    </location>
</feature>
<evidence type="ECO:0000256" key="5">
    <source>
        <dbReference type="ARBA" id="ARBA00023136"/>
    </source>
</evidence>
<evidence type="ECO:0000313" key="10">
    <source>
        <dbReference type="EMBL" id="KAG0264474.1"/>
    </source>
</evidence>
<dbReference type="PANTHER" id="PTHR31247">
    <property type="entry name" value="TRANSMEMBRANE PROTEIN 198 FAMILY MEMBER"/>
    <property type="match status" value="1"/>
</dbReference>
<dbReference type="InterPro" id="IPR025256">
    <property type="entry name" value="TM7S3/TM198-like_dom"/>
</dbReference>
<feature type="transmembrane region" description="Helical" evidence="7">
    <location>
        <begin position="96"/>
        <end position="117"/>
    </location>
</feature>
<dbReference type="GO" id="GO:0005886">
    <property type="term" value="C:plasma membrane"/>
    <property type="evidence" value="ECO:0007669"/>
    <property type="project" value="TreeGrafter"/>
</dbReference>
<evidence type="ECO:0000256" key="8">
    <source>
        <dbReference type="SAM" id="SignalP"/>
    </source>
</evidence>
<gene>
    <name evidence="10" type="ORF">DFQ27_001211</name>
</gene>
<feature type="transmembrane region" description="Helical" evidence="7">
    <location>
        <begin position="44"/>
        <end position="65"/>
    </location>
</feature>
<reference evidence="10" key="1">
    <citation type="journal article" date="2020" name="Fungal Divers.">
        <title>Resolving the Mortierellaceae phylogeny through synthesis of multi-gene phylogenetics and phylogenomics.</title>
        <authorList>
            <person name="Vandepol N."/>
            <person name="Liber J."/>
            <person name="Desiro A."/>
            <person name="Na H."/>
            <person name="Kennedy M."/>
            <person name="Barry K."/>
            <person name="Grigoriev I.V."/>
            <person name="Miller A.N."/>
            <person name="O'Donnell K."/>
            <person name="Stajich J.E."/>
            <person name="Bonito G."/>
        </authorList>
    </citation>
    <scope>NUCLEOTIDE SEQUENCE</scope>
    <source>
        <strain evidence="10">BC1065</strain>
    </source>
</reference>
<dbReference type="Pfam" id="PF13886">
    <property type="entry name" value="TM7S3_TM198"/>
    <property type="match status" value="1"/>
</dbReference>